<dbReference type="Proteomes" id="UP000625711">
    <property type="component" value="Unassembled WGS sequence"/>
</dbReference>
<dbReference type="AlphaFoldDB" id="A0A834MAA0"/>
<accession>A0A834MAA0</accession>
<organism evidence="1 2">
    <name type="scientific">Rhynchophorus ferrugineus</name>
    <name type="common">Red palm weevil</name>
    <name type="synonym">Curculio ferrugineus</name>
    <dbReference type="NCBI Taxonomy" id="354439"/>
    <lineage>
        <taxon>Eukaryota</taxon>
        <taxon>Metazoa</taxon>
        <taxon>Ecdysozoa</taxon>
        <taxon>Arthropoda</taxon>
        <taxon>Hexapoda</taxon>
        <taxon>Insecta</taxon>
        <taxon>Pterygota</taxon>
        <taxon>Neoptera</taxon>
        <taxon>Endopterygota</taxon>
        <taxon>Coleoptera</taxon>
        <taxon>Polyphaga</taxon>
        <taxon>Cucujiformia</taxon>
        <taxon>Curculionidae</taxon>
        <taxon>Dryophthorinae</taxon>
        <taxon>Rhynchophorus</taxon>
    </lineage>
</organism>
<name>A0A834MAA0_RHYFE</name>
<dbReference type="EMBL" id="JAACXV010013026">
    <property type="protein sequence ID" value="KAF7274201.1"/>
    <property type="molecule type" value="Genomic_DNA"/>
</dbReference>
<evidence type="ECO:0000313" key="1">
    <source>
        <dbReference type="EMBL" id="KAF7274201.1"/>
    </source>
</evidence>
<comment type="caution">
    <text evidence="1">The sequence shown here is derived from an EMBL/GenBank/DDBJ whole genome shotgun (WGS) entry which is preliminary data.</text>
</comment>
<keyword evidence="2" id="KW-1185">Reference proteome</keyword>
<sequence length="195" mass="23327">MSKIIERLWVKLKQRKCISFMAIKGEEYLQYLEHKYRRLSNQGSVAHSVRDFENNLEKLLSRILRKITRAVIKRNESRILDDGKFKKWNKLLWIEIVKVKDLVPIEYVQKYIRKVLSPQNLDEITEVIENNLNSCLKEKIICRLKKNRGNTQNKLKINEDIKQEWNRLREKVPLHALVIYALKVQKSNSRKSSVK</sequence>
<dbReference type="OrthoDB" id="10630468at2759"/>
<proteinExistence type="predicted"/>
<evidence type="ECO:0000313" key="2">
    <source>
        <dbReference type="Proteomes" id="UP000625711"/>
    </source>
</evidence>
<gene>
    <name evidence="1" type="ORF">GWI33_013121</name>
</gene>
<protein>
    <submittedName>
        <fullName evidence="1">Uncharacterized protein</fullName>
    </submittedName>
</protein>
<reference evidence="1" key="1">
    <citation type="submission" date="2020-08" db="EMBL/GenBank/DDBJ databases">
        <title>Genome sequencing and assembly of the red palm weevil Rhynchophorus ferrugineus.</title>
        <authorList>
            <person name="Dias G.B."/>
            <person name="Bergman C.M."/>
            <person name="Manee M."/>
        </authorList>
    </citation>
    <scope>NUCLEOTIDE SEQUENCE</scope>
    <source>
        <strain evidence="1">AA-2017</strain>
        <tissue evidence="1">Whole larva</tissue>
    </source>
</reference>